<evidence type="ECO:0000256" key="3">
    <source>
        <dbReference type="ARBA" id="ARBA00023187"/>
    </source>
</evidence>
<feature type="domain" description="RRM" evidence="6">
    <location>
        <begin position="19"/>
        <end position="97"/>
    </location>
</feature>
<dbReference type="GO" id="GO:0006397">
    <property type="term" value="P:mRNA processing"/>
    <property type="evidence" value="ECO:0007669"/>
    <property type="project" value="UniProtKB-KW"/>
</dbReference>
<keyword evidence="4" id="KW-0694">RNA-binding</keyword>
<dbReference type="Proteomes" id="UP000626092">
    <property type="component" value="Unassembled WGS sequence"/>
</dbReference>
<dbReference type="GO" id="GO:0005681">
    <property type="term" value="C:spliceosomal complex"/>
    <property type="evidence" value="ECO:0007669"/>
    <property type="project" value="UniProtKB-KW"/>
</dbReference>
<dbReference type="SMART" id="SM00360">
    <property type="entry name" value="RRM"/>
    <property type="match status" value="1"/>
</dbReference>
<dbReference type="CDD" id="cd00590">
    <property type="entry name" value="RRM_SF"/>
    <property type="match status" value="1"/>
</dbReference>
<feature type="compositionally biased region" description="Polar residues" evidence="5">
    <location>
        <begin position="125"/>
        <end position="145"/>
    </location>
</feature>
<evidence type="ECO:0000256" key="4">
    <source>
        <dbReference type="PROSITE-ProRule" id="PRU00176"/>
    </source>
</evidence>
<dbReference type="GO" id="GO:0008380">
    <property type="term" value="P:RNA splicing"/>
    <property type="evidence" value="ECO:0007669"/>
    <property type="project" value="UniProtKB-KW"/>
</dbReference>
<sequence>MREIGRVGKGSGALDLRKSTVFVDNLPNGIRKGFLYNLFSRFGKIRDCYIPDKKSKRTGQSFGFIRFESIIDAAQAVEFTNRYWIWGRELIANVAKFFKKQGAISTQIYNQYKQKNLEGEDGSRNQRGYNNQHPNSNPQANNGNAIRNGKEVVIYQQNARIQRSTPALKGLEKRGEVVWRRKGVPESSNQGGVGRLRNQEVLSKLLHCLFASPQRVIIAAYINADKKQADNMLMTETVEIQMDSPQQTTRSVDCGIVVMSIMRKYVER</sequence>
<organism evidence="7 8">
    <name type="scientific">Rhododendron simsii</name>
    <name type="common">Sims's rhododendron</name>
    <dbReference type="NCBI Taxonomy" id="118357"/>
    <lineage>
        <taxon>Eukaryota</taxon>
        <taxon>Viridiplantae</taxon>
        <taxon>Streptophyta</taxon>
        <taxon>Embryophyta</taxon>
        <taxon>Tracheophyta</taxon>
        <taxon>Spermatophyta</taxon>
        <taxon>Magnoliopsida</taxon>
        <taxon>eudicotyledons</taxon>
        <taxon>Gunneridae</taxon>
        <taxon>Pentapetalae</taxon>
        <taxon>asterids</taxon>
        <taxon>Ericales</taxon>
        <taxon>Ericaceae</taxon>
        <taxon>Ericoideae</taxon>
        <taxon>Rhodoreae</taxon>
        <taxon>Rhododendron</taxon>
    </lineage>
</organism>
<evidence type="ECO:0000259" key="6">
    <source>
        <dbReference type="PROSITE" id="PS50102"/>
    </source>
</evidence>
<dbReference type="PROSITE" id="PS50102">
    <property type="entry name" value="RRM"/>
    <property type="match status" value="1"/>
</dbReference>
<protein>
    <recommendedName>
        <fullName evidence="6">RRM domain-containing protein</fullName>
    </recommendedName>
</protein>
<dbReference type="Gene3D" id="3.30.70.330">
    <property type="match status" value="1"/>
</dbReference>
<dbReference type="InterPro" id="IPR000504">
    <property type="entry name" value="RRM_dom"/>
</dbReference>
<dbReference type="AlphaFoldDB" id="A0A834H6P5"/>
<feature type="region of interest" description="Disordered" evidence="5">
    <location>
        <begin position="119"/>
        <end position="145"/>
    </location>
</feature>
<dbReference type="PANTHER" id="PTHR23147">
    <property type="entry name" value="SERINE/ARGININE RICH SPLICING FACTOR"/>
    <property type="match status" value="1"/>
</dbReference>
<dbReference type="Pfam" id="PF00076">
    <property type="entry name" value="RRM_1"/>
    <property type="match status" value="1"/>
</dbReference>
<name>A0A834H6P5_RHOSS</name>
<keyword evidence="8" id="KW-1185">Reference proteome</keyword>
<dbReference type="InterPro" id="IPR012677">
    <property type="entry name" value="Nucleotide-bd_a/b_plait_sf"/>
</dbReference>
<evidence type="ECO:0000313" key="7">
    <source>
        <dbReference type="EMBL" id="KAF7149002.1"/>
    </source>
</evidence>
<comment type="caution">
    <text evidence="7">The sequence shown here is derived from an EMBL/GenBank/DDBJ whole genome shotgun (WGS) entry which is preliminary data.</text>
</comment>
<dbReference type="EMBL" id="WJXA01000003">
    <property type="protein sequence ID" value="KAF7149002.1"/>
    <property type="molecule type" value="Genomic_DNA"/>
</dbReference>
<evidence type="ECO:0000256" key="5">
    <source>
        <dbReference type="SAM" id="MobiDB-lite"/>
    </source>
</evidence>
<dbReference type="OrthoDB" id="1749483at2759"/>
<keyword evidence="1" id="KW-0507">mRNA processing</keyword>
<reference evidence="7" key="1">
    <citation type="submission" date="2019-11" db="EMBL/GenBank/DDBJ databases">
        <authorList>
            <person name="Liu Y."/>
            <person name="Hou J."/>
            <person name="Li T.-Q."/>
            <person name="Guan C.-H."/>
            <person name="Wu X."/>
            <person name="Wu H.-Z."/>
            <person name="Ling F."/>
            <person name="Zhang R."/>
            <person name="Shi X.-G."/>
            <person name="Ren J.-P."/>
            <person name="Chen E.-F."/>
            <person name="Sun J.-M."/>
        </authorList>
    </citation>
    <scope>NUCLEOTIDE SEQUENCE</scope>
    <source>
        <strain evidence="7">Adult_tree_wgs_1</strain>
        <tissue evidence="7">Leaves</tissue>
    </source>
</reference>
<proteinExistence type="predicted"/>
<gene>
    <name evidence="7" type="ORF">RHSIM_Rhsim03G0015400</name>
</gene>
<keyword evidence="2" id="KW-0747">Spliceosome</keyword>
<accession>A0A834H6P5</accession>
<evidence type="ECO:0000256" key="1">
    <source>
        <dbReference type="ARBA" id="ARBA00022664"/>
    </source>
</evidence>
<dbReference type="InterPro" id="IPR035979">
    <property type="entry name" value="RBD_domain_sf"/>
</dbReference>
<evidence type="ECO:0000256" key="2">
    <source>
        <dbReference type="ARBA" id="ARBA00022728"/>
    </source>
</evidence>
<dbReference type="InterPro" id="IPR050907">
    <property type="entry name" value="SRSF"/>
</dbReference>
<evidence type="ECO:0000313" key="8">
    <source>
        <dbReference type="Proteomes" id="UP000626092"/>
    </source>
</evidence>
<keyword evidence="3" id="KW-0508">mRNA splicing</keyword>
<dbReference type="GO" id="GO:0003723">
    <property type="term" value="F:RNA binding"/>
    <property type="evidence" value="ECO:0007669"/>
    <property type="project" value="UniProtKB-UniRule"/>
</dbReference>
<dbReference type="SUPFAM" id="SSF54928">
    <property type="entry name" value="RNA-binding domain, RBD"/>
    <property type="match status" value="1"/>
</dbReference>